<keyword evidence="3" id="KW-0808">Transferase</keyword>
<sequence>MRLFNLLRSLWRALPLSPIWRQRIKRTLLTGPWARLGQAPALDLPAWNGDWQGLLAPLAEPADRVLVIDWQPPTPDRDSGSVRLRALLELMREMGFQVELIADRPPPEPRYVEDLLRLKIQTFVGQDAALKRLAACGHRYSHIWILRPEMMELYLAPVRAHAPQALVIYDTVDLHWVRFGRSIPYAADPEAMRRQAEHYRRLELANARAADRVVAITDEERALLLTEDPGLAVFVLPNIHAVTEEVPPWEARRDLLFIGGFQHAPNVDAVHYFAAEILPLIRAELPEVRLIIVGSQMPDSIRALGSSAIEPVGYVPEVRPSLDQARVFVAPLRQGAGMKGKIGQSLGFGLPVVTTAIGAEGMGLVHEETALIADDPAAFAQAVVRLYRDRALWQRLSQSGRELVRARYTQSVVSQRLRAILAGGERTQTARSGAEEGPSVRPVEDAAPIAIPVLPQIEGAASDRAQPHPAHHDPAIPPAERRVLILGIYLADAPNHALAISRELLAARDWQVDLRWAAIGGQEDRVRDAHPKAPASTVACTSEPPALALDELTWLRLSEPQSKFALLNRLLETVEGGAERYRYLLAVDDDIELPPGFLDHFLAIQERCGFTLAQPARTADSFIDHHFVMQLQEVEARKTRFVEIGPVFALRHEGFAVILPFDERAPMGWGLDFVWPLLLEREGLSLGIIDAVAVRHALRPPVSTYDYAETQAAMQRFLAGRPHLGLLDACVSLAIYPSSGTGEMPAPQTAGFQEAASARAGARAQRNDPGAAKGPKSPPTPWLSAILCTRNRAQLLARALAGLCAQTLDPERFEVILIDDGSTDETAQVAEHFAPWLNLRYSRQPHAGLAAAKNHGVCLARAPIVVFLDDDDVLDSRALEEHLAAHRREPDLALAVLGWTGLGGKAARSPLMRYVTEVGCQLFYYPALKDVQLLDFSFFWGGRSSCKRELLLREGLFDPQFRFGAEDIELAFRLRRAGLRVRYHAAAKGYMIRDLSVDDIARRSVLQGRSNWAFYRKHPQPEVWDWAQLAGIEAEWMRIAEHYPRLLKTARDLDRWARARVEQDLPLDPLGTSLLHCAYAALLRASRIKGTIEGMHEGADRLRRDFAR</sequence>
<proteinExistence type="predicted"/>
<dbReference type="PANTHER" id="PTHR43685">
    <property type="entry name" value="GLYCOSYLTRANSFERASE"/>
    <property type="match status" value="1"/>
</dbReference>
<evidence type="ECO:0000259" key="2">
    <source>
        <dbReference type="Pfam" id="PF00535"/>
    </source>
</evidence>
<dbReference type="PANTHER" id="PTHR43685:SF3">
    <property type="entry name" value="SLR2126 PROTEIN"/>
    <property type="match status" value="1"/>
</dbReference>
<dbReference type="EMBL" id="CP048029">
    <property type="protein sequence ID" value="QIK38843.1"/>
    <property type="molecule type" value="Genomic_DNA"/>
</dbReference>
<dbReference type="InterPro" id="IPR050834">
    <property type="entry name" value="Glycosyltransf_2"/>
</dbReference>
<organism evidence="3 4">
    <name type="scientific">Caldichromatium japonicum</name>
    <dbReference type="NCBI Taxonomy" id="2699430"/>
    <lineage>
        <taxon>Bacteria</taxon>
        <taxon>Pseudomonadati</taxon>
        <taxon>Pseudomonadota</taxon>
        <taxon>Gammaproteobacteria</taxon>
        <taxon>Chromatiales</taxon>
        <taxon>Chromatiaceae</taxon>
        <taxon>Caldichromatium</taxon>
    </lineage>
</organism>
<accession>A0A6G7VFI7</accession>
<name>A0A6G7VFI7_9GAMM</name>
<evidence type="ECO:0000313" key="3">
    <source>
        <dbReference type="EMBL" id="QIK38843.1"/>
    </source>
</evidence>
<keyword evidence="4" id="KW-1185">Reference proteome</keyword>
<dbReference type="SUPFAM" id="SSF53756">
    <property type="entry name" value="UDP-Glycosyltransferase/glycogen phosphorylase"/>
    <property type="match status" value="1"/>
</dbReference>
<dbReference type="GO" id="GO:0016740">
    <property type="term" value="F:transferase activity"/>
    <property type="evidence" value="ECO:0007669"/>
    <property type="project" value="UniProtKB-KW"/>
</dbReference>
<dbReference type="Gene3D" id="3.40.50.2000">
    <property type="entry name" value="Glycogen Phosphorylase B"/>
    <property type="match status" value="1"/>
</dbReference>
<dbReference type="RefSeq" id="WP_166271905.1">
    <property type="nucleotide sequence ID" value="NZ_CP048029.1"/>
</dbReference>
<dbReference type="Proteomes" id="UP000502699">
    <property type="component" value="Chromosome"/>
</dbReference>
<dbReference type="InterPro" id="IPR029044">
    <property type="entry name" value="Nucleotide-diphossugar_trans"/>
</dbReference>
<feature type="region of interest" description="Disordered" evidence="1">
    <location>
        <begin position="744"/>
        <end position="779"/>
    </location>
</feature>
<feature type="domain" description="Glycosyltransferase 2-like" evidence="2">
    <location>
        <begin position="784"/>
        <end position="949"/>
    </location>
</feature>
<dbReference type="InterPro" id="IPR001173">
    <property type="entry name" value="Glyco_trans_2-like"/>
</dbReference>
<gene>
    <name evidence="3" type="ORF">GWK36_13615</name>
</gene>
<reference evidence="4" key="1">
    <citation type="submission" date="2020-01" db="EMBL/GenBank/DDBJ databases">
        <title>Caldichromatium gen. nov., sp. nov., a thermophilic purple sulfur bacterium member of the family Chromatiaceae isolated from Nakabusa hot spring, Japan.</title>
        <authorList>
            <person name="Saini M.K."/>
            <person name="Hanada S."/>
            <person name="Tank M."/>
        </authorList>
    </citation>
    <scope>NUCLEOTIDE SEQUENCE [LARGE SCALE GENOMIC DNA]</scope>
    <source>
        <strain evidence="4">No.7</strain>
    </source>
</reference>
<dbReference type="SUPFAM" id="SSF53448">
    <property type="entry name" value="Nucleotide-diphospho-sugar transferases"/>
    <property type="match status" value="2"/>
</dbReference>
<dbReference type="KEGG" id="cjap:GWK36_13615"/>
<dbReference type="Pfam" id="PF13692">
    <property type="entry name" value="Glyco_trans_1_4"/>
    <property type="match status" value="1"/>
</dbReference>
<dbReference type="Gene3D" id="3.90.550.10">
    <property type="entry name" value="Spore Coat Polysaccharide Biosynthesis Protein SpsA, Chain A"/>
    <property type="match status" value="1"/>
</dbReference>
<dbReference type="CDD" id="cd00761">
    <property type="entry name" value="Glyco_tranf_GTA_type"/>
    <property type="match status" value="1"/>
</dbReference>
<feature type="compositionally biased region" description="Low complexity" evidence="1">
    <location>
        <begin position="750"/>
        <end position="764"/>
    </location>
</feature>
<protein>
    <submittedName>
        <fullName evidence="3">Glycosyltransferase</fullName>
    </submittedName>
</protein>
<dbReference type="CDD" id="cd03801">
    <property type="entry name" value="GT4_PimA-like"/>
    <property type="match status" value="1"/>
</dbReference>
<dbReference type="Pfam" id="PF00535">
    <property type="entry name" value="Glycos_transf_2"/>
    <property type="match status" value="1"/>
</dbReference>
<evidence type="ECO:0000256" key="1">
    <source>
        <dbReference type="SAM" id="MobiDB-lite"/>
    </source>
</evidence>
<dbReference type="AlphaFoldDB" id="A0A6G7VFI7"/>
<evidence type="ECO:0000313" key="4">
    <source>
        <dbReference type="Proteomes" id="UP000502699"/>
    </source>
</evidence>